<organism evidence="1 2">
    <name type="scientific">Asparagus officinalis</name>
    <name type="common">Garden asparagus</name>
    <dbReference type="NCBI Taxonomy" id="4686"/>
    <lineage>
        <taxon>Eukaryota</taxon>
        <taxon>Viridiplantae</taxon>
        <taxon>Streptophyta</taxon>
        <taxon>Embryophyta</taxon>
        <taxon>Tracheophyta</taxon>
        <taxon>Spermatophyta</taxon>
        <taxon>Magnoliopsida</taxon>
        <taxon>Liliopsida</taxon>
        <taxon>Asparagales</taxon>
        <taxon>Asparagaceae</taxon>
        <taxon>Asparagoideae</taxon>
        <taxon>Asparagus</taxon>
    </lineage>
</organism>
<proteinExistence type="predicted"/>
<reference evidence="2" key="1">
    <citation type="journal article" date="2017" name="Nat. Commun.">
        <title>The asparagus genome sheds light on the origin and evolution of a young Y chromosome.</title>
        <authorList>
            <person name="Harkess A."/>
            <person name="Zhou J."/>
            <person name="Xu C."/>
            <person name="Bowers J.E."/>
            <person name="Van der Hulst R."/>
            <person name="Ayyampalayam S."/>
            <person name="Mercati F."/>
            <person name="Riccardi P."/>
            <person name="McKain M.R."/>
            <person name="Kakrana A."/>
            <person name="Tang H."/>
            <person name="Ray J."/>
            <person name="Groenendijk J."/>
            <person name="Arikit S."/>
            <person name="Mathioni S.M."/>
            <person name="Nakano M."/>
            <person name="Shan H."/>
            <person name="Telgmann-Rauber A."/>
            <person name="Kanno A."/>
            <person name="Yue Z."/>
            <person name="Chen H."/>
            <person name="Li W."/>
            <person name="Chen Y."/>
            <person name="Xu X."/>
            <person name="Zhang Y."/>
            <person name="Luo S."/>
            <person name="Chen H."/>
            <person name="Gao J."/>
            <person name="Mao Z."/>
            <person name="Pires J.C."/>
            <person name="Luo M."/>
            <person name="Kudrna D."/>
            <person name="Wing R.A."/>
            <person name="Meyers B.C."/>
            <person name="Yi K."/>
            <person name="Kong H."/>
            <person name="Lavrijsen P."/>
            <person name="Sunseri F."/>
            <person name="Falavigna A."/>
            <person name="Ye Y."/>
            <person name="Leebens-Mack J.H."/>
            <person name="Chen G."/>
        </authorList>
    </citation>
    <scope>NUCLEOTIDE SEQUENCE [LARGE SCALE GENOMIC DNA]</scope>
    <source>
        <strain evidence="2">cv. DH0086</strain>
    </source>
</reference>
<evidence type="ECO:0000313" key="2">
    <source>
        <dbReference type="Proteomes" id="UP000243459"/>
    </source>
</evidence>
<dbReference type="AlphaFoldDB" id="A0A5P1EFI7"/>
<dbReference type="Proteomes" id="UP000243459">
    <property type="component" value="Chromosome 7"/>
</dbReference>
<evidence type="ECO:0000313" key="1">
    <source>
        <dbReference type="EMBL" id="ONK64612.1"/>
    </source>
</evidence>
<dbReference type="Gramene" id="ONK64612">
    <property type="protein sequence ID" value="ONK64612"/>
    <property type="gene ID" value="A4U43_C07F27950"/>
</dbReference>
<gene>
    <name evidence="1" type="ORF">A4U43_C07F27950</name>
</gene>
<keyword evidence="2" id="KW-1185">Reference proteome</keyword>
<dbReference type="EMBL" id="CM007387">
    <property type="protein sequence ID" value="ONK64612.1"/>
    <property type="molecule type" value="Genomic_DNA"/>
</dbReference>
<protein>
    <submittedName>
        <fullName evidence="1">Uncharacterized protein</fullName>
    </submittedName>
</protein>
<name>A0A5P1EFI7_ASPOF</name>
<accession>A0A5P1EFI7</accession>
<sequence>MEQRHFAAYEDSVFRQYVHFGIPGVDLPTFEHILSQWDKKKKKFIFTDRNVGDEIACLFNLEWGPAAVDAGRARGPRHLHKKKRGAKDDIPIDVVVMPQDIDEDVEQPNEVVEKIE</sequence>